<comment type="caution">
    <text evidence="2">The sequence shown here is derived from an EMBL/GenBank/DDBJ whole genome shotgun (WGS) entry which is preliminary data.</text>
</comment>
<feature type="signal peptide" evidence="1">
    <location>
        <begin position="1"/>
        <end position="28"/>
    </location>
</feature>
<accession>A0ABP7CC74</accession>
<gene>
    <name evidence="2" type="ORF">GCM10022224_056320</name>
</gene>
<evidence type="ECO:0000313" key="2">
    <source>
        <dbReference type="EMBL" id="GAA3684392.1"/>
    </source>
</evidence>
<keyword evidence="3" id="KW-1185">Reference proteome</keyword>
<sequence>MVRTMRRAGFVVLTVVAATAALSTTAQAAPKNGSCETGEFCVYENYNRSGGIVDWTGPDTNYKDNSWFGTTDGIDNETSSAWNRKACQVQLWQHVGGSGAVARISAGRIIDNVRDDTDLGDNMASAHTMSC</sequence>
<reference evidence="3" key="1">
    <citation type="journal article" date="2019" name="Int. J. Syst. Evol. Microbiol.">
        <title>The Global Catalogue of Microorganisms (GCM) 10K type strain sequencing project: providing services to taxonomists for standard genome sequencing and annotation.</title>
        <authorList>
            <consortium name="The Broad Institute Genomics Platform"/>
            <consortium name="The Broad Institute Genome Sequencing Center for Infectious Disease"/>
            <person name="Wu L."/>
            <person name="Ma J."/>
        </authorList>
    </citation>
    <scope>NUCLEOTIDE SEQUENCE [LARGE SCALE GENOMIC DNA]</scope>
    <source>
        <strain evidence="3">JCM 16904</strain>
    </source>
</reference>
<dbReference type="RefSeq" id="WP_344884526.1">
    <property type="nucleotide sequence ID" value="NZ_BAAAZP010000101.1"/>
</dbReference>
<keyword evidence="1" id="KW-0732">Signal</keyword>
<dbReference type="Proteomes" id="UP001500902">
    <property type="component" value="Unassembled WGS sequence"/>
</dbReference>
<proteinExistence type="predicted"/>
<protein>
    <recommendedName>
        <fullName evidence="4">Peptidase inhibitor family I36</fullName>
    </recommendedName>
</protein>
<name>A0ABP7CC74_9ACTN</name>
<organism evidence="2 3">
    <name type="scientific">Nonomuraea antimicrobica</name>
    <dbReference type="NCBI Taxonomy" id="561173"/>
    <lineage>
        <taxon>Bacteria</taxon>
        <taxon>Bacillati</taxon>
        <taxon>Actinomycetota</taxon>
        <taxon>Actinomycetes</taxon>
        <taxon>Streptosporangiales</taxon>
        <taxon>Streptosporangiaceae</taxon>
        <taxon>Nonomuraea</taxon>
    </lineage>
</organism>
<evidence type="ECO:0000256" key="1">
    <source>
        <dbReference type="SAM" id="SignalP"/>
    </source>
</evidence>
<evidence type="ECO:0008006" key="4">
    <source>
        <dbReference type="Google" id="ProtNLM"/>
    </source>
</evidence>
<evidence type="ECO:0000313" key="3">
    <source>
        <dbReference type="Proteomes" id="UP001500902"/>
    </source>
</evidence>
<feature type="chain" id="PRO_5046139120" description="Peptidase inhibitor family I36" evidence="1">
    <location>
        <begin position="29"/>
        <end position="131"/>
    </location>
</feature>
<dbReference type="EMBL" id="BAAAZP010000101">
    <property type="protein sequence ID" value="GAA3684392.1"/>
    <property type="molecule type" value="Genomic_DNA"/>
</dbReference>
<dbReference type="Gene3D" id="2.60.20.10">
    <property type="entry name" value="Crystallins"/>
    <property type="match status" value="1"/>
</dbReference>
<dbReference type="Pfam" id="PF03995">
    <property type="entry name" value="Inhibitor_I36"/>
    <property type="match status" value="1"/>
</dbReference>